<dbReference type="RefSeq" id="WP_313675821.1">
    <property type="nucleotide sequence ID" value="NZ_BAAARS010000022.1"/>
</dbReference>
<evidence type="ECO:0000313" key="2">
    <source>
        <dbReference type="EMBL" id="MBB6081799.1"/>
    </source>
</evidence>
<accession>A0A7W9WLX2</accession>
<evidence type="ECO:0000313" key="3">
    <source>
        <dbReference type="Proteomes" id="UP000591537"/>
    </source>
</evidence>
<keyword evidence="3" id="KW-1185">Reference proteome</keyword>
<protein>
    <submittedName>
        <fullName evidence="2">Uncharacterized protein</fullName>
    </submittedName>
</protein>
<gene>
    <name evidence="2" type="ORF">HNR57_007762</name>
</gene>
<proteinExistence type="predicted"/>
<dbReference type="Proteomes" id="UP000591537">
    <property type="component" value="Unassembled WGS sequence"/>
</dbReference>
<organism evidence="2 3">
    <name type="scientific">Streptomyces paradoxus</name>
    <dbReference type="NCBI Taxonomy" id="66375"/>
    <lineage>
        <taxon>Bacteria</taxon>
        <taxon>Bacillati</taxon>
        <taxon>Actinomycetota</taxon>
        <taxon>Actinomycetes</taxon>
        <taxon>Kitasatosporales</taxon>
        <taxon>Streptomycetaceae</taxon>
        <taxon>Streptomyces</taxon>
    </lineage>
</organism>
<evidence type="ECO:0000256" key="1">
    <source>
        <dbReference type="SAM" id="MobiDB-lite"/>
    </source>
</evidence>
<reference evidence="2 3" key="1">
    <citation type="submission" date="2020-08" db="EMBL/GenBank/DDBJ databases">
        <title>Genomic Encyclopedia of Type Strains, Phase IV (KMG-IV): sequencing the most valuable type-strain genomes for metagenomic binning, comparative biology and taxonomic classification.</title>
        <authorList>
            <person name="Goeker M."/>
        </authorList>
    </citation>
    <scope>NUCLEOTIDE SEQUENCE [LARGE SCALE GENOMIC DNA]</scope>
    <source>
        <strain evidence="2 3">DSM 43350</strain>
    </source>
</reference>
<dbReference type="EMBL" id="JACHGV010000022">
    <property type="protein sequence ID" value="MBB6081799.1"/>
    <property type="molecule type" value="Genomic_DNA"/>
</dbReference>
<dbReference type="AlphaFoldDB" id="A0A7W9WLX2"/>
<comment type="caution">
    <text evidence="2">The sequence shown here is derived from an EMBL/GenBank/DDBJ whole genome shotgun (WGS) entry which is preliminary data.</text>
</comment>
<name>A0A7W9WLX2_9ACTN</name>
<sequence>MSSPTSSTARAVVSRTRRPPSTGTPSMYGRLGTIRPTAWPSIAAR</sequence>
<feature type="region of interest" description="Disordered" evidence="1">
    <location>
        <begin position="1"/>
        <end position="45"/>
    </location>
</feature>